<dbReference type="Proteomes" id="UP000642809">
    <property type="component" value="Unassembled WGS sequence"/>
</dbReference>
<dbReference type="AlphaFoldDB" id="A0A8J3G5U4"/>
<proteinExistence type="predicted"/>
<keyword evidence="2" id="KW-1185">Reference proteome</keyword>
<protein>
    <submittedName>
        <fullName evidence="1">Uncharacterized protein</fullName>
    </submittedName>
</protein>
<gene>
    <name evidence="1" type="ORF">GCM10008106_20250</name>
</gene>
<dbReference type="PROSITE" id="PS51257">
    <property type="entry name" value="PROKAR_LIPOPROTEIN"/>
    <property type="match status" value="1"/>
</dbReference>
<dbReference type="EMBL" id="BMYF01000011">
    <property type="protein sequence ID" value="GHB38991.1"/>
    <property type="molecule type" value="Genomic_DNA"/>
</dbReference>
<reference evidence="1" key="1">
    <citation type="journal article" date="2014" name="Int. J. Syst. Evol. Microbiol.">
        <title>Complete genome sequence of Corynebacterium casei LMG S-19264T (=DSM 44701T), isolated from a smear-ripened cheese.</title>
        <authorList>
            <consortium name="US DOE Joint Genome Institute (JGI-PGF)"/>
            <person name="Walter F."/>
            <person name="Albersmeier A."/>
            <person name="Kalinowski J."/>
            <person name="Ruckert C."/>
        </authorList>
    </citation>
    <scope>NUCLEOTIDE SEQUENCE</scope>
    <source>
        <strain evidence="1">KCTC 23224</strain>
    </source>
</reference>
<name>A0A8J3G5U4_9BACT</name>
<organism evidence="1 2">
    <name type="scientific">Mongoliitalea lutea</name>
    <dbReference type="NCBI Taxonomy" id="849756"/>
    <lineage>
        <taxon>Bacteria</taxon>
        <taxon>Pseudomonadati</taxon>
        <taxon>Bacteroidota</taxon>
        <taxon>Cytophagia</taxon>
        <taxon>Cytophagales</taxon>
        <taxon>Cyclobacteriaceae</taxon>
        <taxon>Mongoliitalea</taxon>
    </lineage>
</organism>
<reference evidence="1" key="2">
    <citation type="submission" date="2020-09" db="EMBL/GenBank/DDBJ databases">
        <authorList>
            <person name="Sun Q."/>
            <person name="Kim S."/>
        </authorList>
    </citation>
    <scope>NUCLEOTIDE SEQUENCE</scope>
    <source>
        <strain evidence="1">KCTC 23224</strain>
    </source>
</reference>
<dbReference type="RefSeq" id="WP_189581679.1">
    <property type="nucleotide sequence ID" value="NZ_BMYF01000011.1"/>
</dbReference>
<accession>A0A8J3G5U4</accession>
<comment type="caution">
    <text evidence="1">The sequence shown here is derived from an EMBL/GenBank/DDBJ whole genome shotgun (WGS) entry which is preliminary data.</text>
</comment>
<evidence type="ECO:0000313" key="1">
    <source>
        <dbReference type="EMBL" id="GHB38991.1"/>
    </source>
</evidence>
<sequence>MRNIVYFVFVLIISACSTNEPSSEGTDKSLTYVSIDLFESLGVYTIDAPVREFEGDYFILDRSQQKVARVNDSFTTVKHIFDRK</sequence>
<evidence type="ECO:0000313" key="2">
    <source>
        <dbReference type="Proteomes" id="UP000642809"/>
    </source>
</evidence>